<dbReference type="EMBL" id="JBBXJM010000002">
    <property type="protein sequence ID" value="KAL1411567.1"/>
    <property type="molecule type" value="Genomic_DNA"/>
</dbReference>
<comment type="caution">
    <text evidence="2">The sequence shown here is derived from an EMBL/GenBank/DDBJ whole genome shotgun (WGS) entry which is preliminary data.</text>
</comment>
<evidence type="ECO:0008006" key="4">
    <source>
        <dbReference type="Google" id="ProtNLM"/>
    </source>
</evidence>
<reference evidence="2 3" key="1">
    <citation type="submission" date="2023-08" db="EMBL/GenBank/DDBJ databases">
        <title>Annotated Genome Sequence of Vanrija albida AlHP1.</title>
        <authorList>
            <person name="Herzog R."/>
        </authorList>
    </citation>
    <scope>NUCLEOTIDE SEQUENCE [LARGE SCALE GENOMIC DNA]</scope>
    <source>
        <strain evidence="2 3">AlHP1</strain>
    </source>
</reference>
<gene>
    <name evidence="2" type="ORF">Q8F55_002531</name>
</gene>
<keyword evidence="3" id="KW-1185">Reference proteome</keyword>
<dbReference type="Proteomes" id="UP001565368">
    <property type="component" value="Unassembled WGS sequence"/>
</dbReference>
<feature type="compositionally biased region" description="Polar residues" evidence="1">
    <location>
        <begin position="33"/>
        <end position="42"/>
    </location>
</feature>
<evidence type="ECO:0000313" key="2">
    <source>
        <dbReference type="EMBL" id="KAL1411567.1"/>
    </source>
</evidence>
<name>A0ABR3QA84_9TREE</name>
<protein>
    <recommendedName>
        <fullName evidence="4">Peroxin domain-containing protein</fullName>
    </recommendedName>
</protein>
<sequence length="456" mass="49994">MATLAPTGPPRSTASASSSIHFSSASRPRTPSGRPQSGTVTPATGDGGESSSLSGIPASERPGSPSEEAPVASSSSSASPPPPPAVSTPIISTPTADQESAINATLAGRRRRRPLLEAVSSSLHSHTPQNEDDLTFDTAAMHEAVQADAHFARCAAMDQHVELLMDGRPIHTEAELGDLGDEPVKAREYVWESEFGRCTALTGAMYENQRGVYFLGRSSYSSRTLLPSDPSGFTLPTYLAGGHGKNKRKTIKTGYDLETYQTPTPAWVWLTPWMVNMRSDTDEQGWRYNLWFQKKGWRQHSGRLNWWGWVRRREWVRLRALIPSAGDDLDDDTYAVPVEEPPDMLSTLMAGKDPAIEIVRKLVTYPLDRERLSVWTKWLDSASDETKKEFAGLIKDQDTLARICLAFVFPVSRDAFLVTLVTRGLASDQQCSKCTGVKEQWKSPTLGDQDGLGSGR</sequence>
<feature type="compositionally biased region" description="Low complexity" evidence="1">
    <location>
        <begin position="10"/>
        <end position="29"/>
    </location>
</feature>
<evidence type="ECO:0000313" key="3">
    <source>
        <dbReference type="Proteomes" id="UP001565368"/>
    </source>
</evidence>
<accession>A0ABR3QA84</accession>
<organism evidence="2 3">
    <name type="scientific">Vanrija albida</name>
    <dbReference type="NCBI Taxonomy" id="181172"/>
    <lineage>
        <taxon>Eukaryota</taxon>
        <taxon>Fungi</taxon>
        <taxon>Dikarya</taxon>
        <taxon>Basidiomycota</taxon>
        <taxon>Agaricomycotina</taxon>
        <taxon>Tremellomycetes</taxon>
        <taxon>Trichosporonales</taxon>
        <taxon>Trichosporonaceae</taxon>
        <taxon>Vanrija</taxon>
    </lineage>
</organism>
<evidence type="ECO:0000256" key="1">
    <source>
        <dbReference type="SAM" id="MobiDB-lite"/>
    </source>
</evidence>
<feature type="compositionally biased region" description="Low complexity" evidence="1">
    <location>
        <begin position="64"/>
        <end position="78"/>
    </location>
</feature>
<feature type="region of interest" description="Disordered" evidence="1">
    <location>
        <begin position="1"/>
        <end position="98"/>
    </location>
</feature>
<dbReference type="RefSeq" id="XP_069211511.1">
    <property type="nucleotide sequence ID" value="XM_069351125.1"/>
</dbReference>
<dbReference type="GeneID" id="95983574"/>
<proteinExistence type="predicted"/>